<evidence type="ECO:0000313" key="2">
    <source>
        <dbReference type="Proteomes" id="UP000191987"/>
    </source>
</evidence>
<proteinExistence type="predicted"/>
<dbReference type="Proteomes" id="UP000191987">
    <property type="component" value="Unassembled WGS sequence"/>
</dbReference>
<evidence type="ECO:0008006" key="3">
    <source>
        <dbReference type="Google" id="ProtNLM"/>
    </source>
</evidence>
<accession>A0A1S7PEN7</accession>
<dbReference type="Gene3D" id="3.40.630.30">
    <property type="match status" value="1"/>
</dbReference>
<name>A0A1S7PEN7_9HYPH</name>
<dbReference type="RefSeq" id="WP_080817028.1">
    <property type="nucleotide sequence ID" value="NZ_LT009748.1"/>
</dbReference>
<dbReference type="EMBL" id="FBWG01000007">
    <property type="protein sequence ID" value="CUX20296.1"/>
    <property type="molecule type" value="Genomic_DNA"/>
</dbReference>
<reference evidence="1 2" key="1">
    <citation type="submission" date="2016-01" db="EMBL/GenBank/DDBJ databases">
        <authorList>
            <person name="Oliw E.H."/>
        </authorList>
    </citation>
    <scope>NUCLEOTIDE SEQUENCE [LARGE SCALE GENOMIC DNA]</scope>
    <source>
        <strain evidence="1 2">Zutra 3-1</strain>
    </source>
</reference>
<dbReference type="InterPro" id="IPR016181">
    <property type="entry name" value="Acyl_CoA_acyltransferase"/>
</dbReference>
<gene>
    <name evidence="1" type="ORF">AGR7C_Cc150076</name>
</gene>
<evidence type="ECO:0000313" key="1">
    <source>
        <dbReference type="EMBL" id="CUX20296.1"/>
    </source>
</evidence>
<dbReference type="SUPFAM" id="SSF55729">
    <property type="entry name" value="Acyl-CoA N-acyltransferases (Nat)"/>
    <property type="match status" value="1"/>
</dbReference>
<dbReference type="AlphaFoldDB" id="A0A1S7PEN7"/>
<organism evidence="1 2">
    <name type="scientific">Agrobacterium deltaense Zutra 3/1</name>
    <dbReference type="NCBI Taxonomy" id="1183427"/>
    <lineage>
        <taxon>Bacteria</taxon>
        <taxon>Pseudomonadati</taxon>
        <taxon>Pseudomonadota</taxon>
        <taxon>Alphaproteobacteria</taxon>
        <taxon>Hyphomicrobiales</taxon>
        <taxon>Rhizobiaceae</taxon>
        <taxon>Rhizobium/Agrobacterium group</taxon>
        <taxon>Agrobacterium</taxon>
    </lineage>
</organism>
<protein>
    <recommendedName>
        <fullName evidence="3">N-acetyltransferase domain-containing protein</fullName>
    </recommendedName>
</protein>
<sequence>MKQVVYSPTDEMLAWATDRGGIKFRDDAAAIGLRSDQGLHGVIVFDSFTTTGCWVSVVSDGGRKWITRELIIKVFAYPFIQLGYPRLNSFVSVNNADAIRFNEHFGFQREGVMREAGEHGEDLIVYGMLRRECRWLPERFAGKTGKPAL</sequence>